<dbReference type="SUPFAM" id="SSF53223">
    <property type="entry name" value="Aminoacid dehydrogenase-like, N-terminal domain"/>
    <property type="match status" value="1"/>
</dbReference>
<proteinExistence type="predicted"/>
<dbReference type="GO" id="GO:0004488">
    <property type="term" value="F:methylenetetrahydrofolate dehydrogenase (NADP+) activity"/>
    <property type="evidence" value="ECO:0007669"/>
    <property type="project" value="InterPro"/>
</dbReference>
<dbReference type="InterPro" id="IPR046346">
    <property type="entry name" value="Aminoacid_DH-like_N_sf"/>
</dbReference>
<evidence type="ECO:0000256" key="1">
    <source>
        <dbReference type="ARBA" id="ARBA00012776"/>
    </source>
</evidence>
<dbReference type="GO" id="GO:0004477">
    <property type="term" value="F:methenyltetrahydrofolate cyclohydrolase activity"/>
    <property type="evidence" value="ECO:0007669"/>
    <property type="project" value="UniProtKB-EC"/>
</dbReference>
<dbReference type="InterPro" id="IPR020867">
    <property type="entry name" value="THF_DH/CycHdrlase_CS"/>
</dbReference>
<evidence type="ECO:0000259" key="4">
    <source>
        <dbReference type="Pfam" id="PF00763"/>
    </source>
</evidence>
<dbReference type="GO" id="GO:0035999">
    <property type="term" value="P:tetrahydrofolate interconversion"/>
    <property type="evidence" value="ECO:0007669"/>
    <property type="project" value="TreeGrafter"/>
</dbReference>
<name>A0A3Q2XYC3_HIPCM</name>
<keyword evidence="2" id="KW-0511">Multifunctional enzyme</keyword>
<dbReference type="STRING" id="109280.ENSHCOP00000005436"/>
<dbReference type="OMA" id="HISWSHV"/>
<dbReference type="Ensembl" id="ENSHCOT00000005370.1">
    <property type="protein sequence ID" value="ENSHCOP00000005436.1"/>
    <property type="gene ID" value="ENSHCOG00000007109.1"/>
</dbReference>
<reference evidence="5" key="1">
    <citation type="submission" date="2025-08" db="UniProtKB">
        <authorList>
            <consortium name="Ensembl"/>
        </authorList>
    </citation>
    <scope>IDENTIFICATION</scope>
</reference>
<protein>
    <recommendedName>
        <fullName evidence="1">methenyltetrahydrofolate cyclohydrolase</fullName>
        <ecNumber evidence="1">3.5.4.9</ecNumber>
    </recommendedName>
</protein>
<dbReference type="GeneTree" id="ENSGT00940000154746"/>
<keyword evidence="6" id="KW-1185">Reference proteome</keyword>
<dbReference type="GO" id="GO:0005829">
    <property type="term" value="C:cytosol"/>
    <property type="evidence" value="ECO:0007669"/>
    <property type="project" value="TreeGrafter"/>
</dbReference>
<comment type="catalytic activity">
    <reaction evidence="3">
        <text>(6R)-5,10-methenyltetrahydrofolate + H2O = (6R)-10-formyltetrahydrofolate + H(+)</text>
        <dbReference type="Rhea" id="RHEA:23700"/>
        <dbReference type="ChEBI" id="CHEBI:15377"/>
        <dbReference type="ChEBI" id="CHEBI:15378"/>
        <dbReference type="ChEBI" id="CHEBI:57455"/>
        <dbReference type="ChEBI" id="CHEBI:195366"/>
        <dbReference type="EC" id="3.5.4.9"/>
    </reaction>
</comment>
<dbReference type="InterPro" id="IPR000672">
    <property type="entry name" value="THF_DH/CycHdrlase"/>
</dbReference>
<dbReference type="Gene3D" id="3.40.50.10860">
    <property type="entry name" value="Leucine Dehydrogenase, chain A, domain 1"/>
    <property type="match status" value="1"/>
</dbReference>
<dbReference type="Proteomes" id="UP000264820">
    <property type="component" value="Unplaced"/>
</dbReference>
<dbReference type="Pfam" id="PF00763">
    <property type="entry name" value="THF_DHG_CYH"/>
    <property type="match status" value="1"/>
</dbReference>
<evidence type="ECO:0000313" key="6">
    <source>
        <dbReference type="Proteomes" id="UP000264820"/>
    </source>
</evidence>
<sequence>VCYFNIFFFLQVGIDATHVRLPNTVTQDEVLRAIAAVNEDASVHGLIVQLPLDSVNRMDVEMVTNAVSPLKDVDGSEVVCINAGKLSRGDLNSCFIPCTPNGCMEGTAFSRGASAHLQPTSELLRRPRDLR</sequence>
<evidence type="ECO:0000256" key="2">
    <source>
        <dbReference type="ARBA" id="ARBA00023268"/>
    </source>
</evidence>
<dbReference type="InterPro" id="IPR020630">
    <property type="entry name" value="THF_DH/CycHdrlase_cat_dom"/>
</dbReference>
<dbReference type="EC" id="3.5.4.9" evidence="1"/>
<dbReference type="PANTHER" id="PTHR48099">
    <property type="entry name" value="C-1-TETRAHYDROFOLATE SYNTHASE, CYTOPLASMIC-RELATED"/>
    <property type="match status" value="1"/>
</dbReference>
<dbReference type="PANTHER" id="PTHR48099:SF1">
    <property type="entry name" value="C-1-TETRAHYDROFOLATE SYNTHASE, CYTOPLASMIC"/>
    <property type="match status" value="1"/>
</dbReference>
<evidence type="ECO:0000256" key="3">
    <source>
        <dbReference type="ARBA" id="ARBA00036357"/>
    </source>
</evidence>
<accession>A0A3Q2XYC3</accession>
<feature type="domain" description="Tetrahydrofolate dehydrogenase/cyclohydrolase catalytic" evidence="4">
    <location>
        <begin position="11"/>
        <end position="74"/>
    </location>
</feature>
<reference evidence="5" key="2">
    <citation type="submission" date="2025-09" db="UniProtKB">
        <authorList>
            <consortium name="Ensembl"/>
        </authorList>
    </citation>
    <scope>IDENTIFICATION</scope>
</reference>
<dbReference type="AlphaFoldDB" id="A0A3Q2XYC3"/>
<evidence type="ECO:0000313" key="5">
    <source>
        <dbReference type="Ensembl" id="ENSHCOP00000005436.1"/>
    </source>
</evidence>
<organism evidence="5 6">
    <name type="scientific">Hippocampus comes</name>
    <name type="common">Tiger tail seahorse</name>
    <dbReference type="NCBI Taxonomy" id="109280"/>
    <lineage>
        <taxon>Eukaryota</taxon>
        <taxon>Metazoa</taxon>
        <taxon>Chordata</taxon>
        <taxon>Craniata</taxon>
        <taxon>Vertebrata</taxon>
        <taxon>Euteleostomi</taxon>
        <taxon>Actinopterygii</taxon>
        <taxon>Neopterygii</taxon>
        <taxon>Teleostei</taxon>
        <taxon>Neoteleostei</taxon>
        <taxon>Acanthomorphata</taxon>
        <taxon>Syngnathiaria</taxon>
        <taxon>Syngnathiformes</taxon>
        <taxon>Syngnathoidei</taxon>
        <taxon>Syngnathidae</taxon>
        <taxon>Hippocampus</taxon>
    </lineage>
</organism>
<dbReference type="PRINTS" id="PR00085">
    <property type="entry name" value="THFDHDRGNASE"/>
</dbReference>
<dbReference type="PROSITE" id="PS00766">
    <property type="entry name" value="THF_DHG_CYH_1"/>
    <property type="match status" value="1"/>
</dbReference>